<evidence type="ECO:0000256" key="2">
    <source>
        <dbReference type="ARBA" id="ARBA00022741"/>
    </source>
</evidence>
<feature type="domain" description="MOFRL" evidence="5">
    <location>
        <begin position="336"/>
        <end position="445"/>
    </location>
</feature>
<dbReference type="InterPro" id="IPR038614">
    <property type="entry name" value="GK_N_sf"/>
</dbReference>
<keyword evidence="8" id="KW-1185">Reference proteome</keyword>
<dbReference type="InterPro" id="IPR039760">
    <property type="entry name" value="MOFRL_protein"/>
</dbReference>
<dbReference type="AlphaFoldDB" id="A0A401G0X1"/>
<evidence type="ECO:0000256" key="3">
    <source>
        <dbReference type="ARBA" id="ARBA00022777"/>
    </source>
</evidence>
<protein>
    <submittedName>
        <fullName evidence="7">Glycerate kinase</fullName>
    </submittedName>
</protein>
<dbReference type="EMBL" id="BEXT01000001">
    <property type="protein sequence ID" value="GBC62847.1"/>
    <property type="molecule type" value="Genomic_DNA"/>
</dbReference>
<dbReference type="PANTHER" id="PTHR12227:SF0">
    <property type="entry name" value="GLYCERATE KINASE"/>
    <property type="match status" value="1"/>
</dbReference>
<sequence length="452" mass="48081">MTLRALQAIFMAGVDRADPCRMMKKHLHIDGPVLTVQMADRAETIRLTDVERIFVIGTGKATARMATAAEEILGARITQGLISVKYGHTEPLERIRIIEAGHPVPDENSVRAGREIAALARSADEKTLVINLISGGGSALMAAPSEGKGDGAGLSLADKQQTTRVLLACGATISEINCVRKHLSLIKGGRLARMLWPARSFSFILSDVVGDRPDAIASGPTVPDSTTFEEMGEIIGKYGIAHKIPETVRSILRAGLAGELPDTPGPGERSFDRVRNILIGTNHMSLMAAREKAEALGFRAVILSSRIVGEAREVAKVLCGIGRAAARNKLLGKPPLCIIAGGETTVTLRGTGRGGRNQEMALAFLEEMEKAPDATRGIFFLSASTDGNDGPTDAAGAFAAREVSDRANVAGLSVSQYLGNNDAYHFFDRIGYLLKTGPTNTNVCDLQIMVIC</sequence>
<dbReference type="SUPFAM" id="SSF82544">
    <property type="entry name" value="GckA/TtuD-like"/>
    <property type="match status" value="1"/>
</dbReference>
<reference evidence="8" key="1">
    <citation type="submission" date="2017-11" db="EMBL/GenBank/DDBJ databases">
        <authorList>
            <person name="Watanabe M."/>
            <person name="Kojima H."/>
        </authorList>
    </citation>
    <scope>NUCLEOTIDE SEQUENCE [LARGE SCALE GENOMIC DNA]</scope>
    <source>
        <strain evidence="8">Tokyo 01</strain>
    </source>
</reference>
<feature type="domain" description="MOFRL-associated" evidence="6">
    <location>
        <begin position="6"/>
        <end position="252"/>
    </location>
</feature>
<evidence type="ECO:0000259" key="5">
    <source>
        <dbReference type="Pfam" id="PF05161"/>
    </source>
</evidence>
<name>A0A401G0X1_9BACT</name>
<dbReference type="PANTHER" id="PTHR12227">
    <property type="entry name" value="GLYCERATE KINASE"/>
    <property type="match status" value="1"/>
</dbReference>
<evidence type="ECO:0000256" key="1">
    <source>
        <dbReference type="ARBA" id="ARBA00022679"/>
    </source>
</evidence>
<comment type="caution">
    <text evidence="7">The sequence shown here is derived from an EMBL/GenBank/DDBJ whole genome shotgun (WGS) entry which is preliminary data.</text>
</comment>
<dbReference type="FunFam" id="3.40.50.10180:FF:000001">
    <property type="entry name" value="Glycerate kinase"/>
    <property type="match status" value="1"/>
</dbReference>
<keyword evidence="1" id="KW-0808">Transferase</keyword>
<evidence type="ECO:0000259" key="6">
    <source>
        <dbReference type="Pfam" id="PF13660"/>
    </source>
</evidence>
<dbReference type="InterPro" id="IPR037035">
    <property type="entry name" value="GK-like_C_sf"/>
</dbReference>
<keyword evidence="3 7" id="KW-0418">Kinase</keyword>
<evidence type="ECO:0000313" key="8">
    <source>
        <dbReference type="Proteomes" id="UP000288096"/>
    </source>
</evidence>
<dbReference type="Gene3D" id="3.40.1480.10">
    <property type="entry name" value="MOFRL domain"/>
    <property type="match status" value="1"/>
</dbReference>
<dbReference type="Pfam" id="PF05161">
    <property type="entry name" value="MOFRL"/>
    <property type="match status" value="1"/>
</dbReference>
<evidence type="ECO:0000256" key="4">
    <source>
        <dbReference type="ARBA" id="ARBA00022840"/>
    </source>
</evidence>
<gene>
    <name evidence="7" type="ORF">DENIS_3831</name>
</gene>
<dbReference type="GO" id="GO:0005737">
    <property type="term" value="C:cytoplasm"/>
    <property type="evidence" value="ECO:0007669"/>
    <property type="project" value="TreeGrafter"/>
</dbReference>
<evidence type="ECO:0000313" key="7">
    <source>
        <dbReference type="EMBL" id="GBC62847.1"/>
    </source>
</evidence>
<dbReference type="Gene3D" id="3.40.50.10180">
    <property type="entry name" value="Glycerate kinase, MOFRL-like N-terminal domain"/>
    <property type="match status" value="1"/>
</dbReference>
<dbReference type="OrthoDB" id="9766552at2"/>
<dbReference type="RefSeq" id="WP_124329987.1">
    <property type="nucleotide sequence ID" value="NZ_BEXT01000001.1"/>
</dbReference>
<dbReference type="GO" id="GO:0008887">
    <property type="term" value="F:glycerate kinase activity"/>
    <property type="evidence" value="ECO:0007669"/>
    <property type="project" value="InterPro"/>
</dbReference>
<proteinExistence type="predicted"/>
<dbReference type="GO" id="GO:0005524">
    <property type="term" value="F:ATP binding"/>
    <property type="evidence" value="ECO:0007669"/>
    <property type="project" value="UniProtKB-KW"/>
</dbReference>
<dbReference type="Pfam" id="PF13660">
    <property type="entry name" value="DUF4147"/>
    <property type="match status" value="1"/>
</dbReference>
<reference evidence="8" key="2">
    <citation type="submission" date="2019-01" db="EMBL/GenBank/DDBJ databases">
        <title>Genome sequence of Desulfonema ishimotonii strain Tokyo 01.</title>
        <authorList>
            <person name="Fukui M."/>
        </authorList>
    </citation>
    <scope>NUCLEOTIDE SEQUENCE [LARGE SCALE GENOMIC DNA]</scope>
    <source>
        <strain evidence="8">Tokyo 01</strain>
    </source>
</reference>
<dbReference type="Proteomes" id="UP000288096">
    <property type="component" value="Unassembled WGS sequence"/>
</dbReference>
<organism evidence="7 8">
    <name type="scientific">Desulfonema ishimotonii</name>
    <dbReference type="NCBI Taxonomy" id="45657"/>
    <lineage>
        <taxon>Bacteria</taxon>
        <taxon>Pseudomonadati</taxon>
        <taxon>Thermodesulfobacteriota</taxon>
        <taxon>Desulfobacteria</taxon>
        <taxon>Desulfobacterales</taxon>
        <taxon>Desulfococcaceae</taxon>
        <taxon>Desulfonema</taxon>
    </lineage>
</organism>
<keyword evidence="4" id="KW-0067">ATP-binding</keyword>
<dbReference type="FunFam" id="3.40.1480.10:FF:000002">
    <property type="entry name" value="Glycerate kinase"/>
    <property type="match status" value="1"/>
</dbReference>
<accession>A0A401G0X1</accession>
<dbReference type="InterPro" id="IPR007835">
    <property type="entry name" value="MOFRL"/>
</dbReference>
<keyword evidence="2" id="KW-0547">Nucleotide-binding</keyword>
<dbReference type="InterPro" id="IPR025286">
    <property type="entry name" value="MOFRL_assoc_dom"/>
</dbReference>